<dbReference type="AlphaFoldDB" id="A0A809SDE0"/>
<protein>
    <submittedName>
        <fullName evidence="9">Spermidine/putrescine ABC transporter permease</fullName>
    </submittedName>
</protein>
<evidence type="ECO:0000313" key="10">
    <source>
        <dbReference type="Proteomes" id="UP000662873"/>
    </source>
</evidence>
<keyword evidence="5 7" id="KW-1133">Transmembrane helix</keyword>
<feature type="transmembrane region" description="Helical" evidence="7">
    <location>
        <begin position="253"/>
        <end position="279"/>
    </location>
</feature>
<dbReference type="InterPro" id="IPR035906">
    <property type="entry name" value="MetI-like_sf"/>
</dbReference>
<evidence type="ECO:0000256" key="6">
    <source>
        <dbReference type="ARBA" id="ARBA00023136"/>
    </source>
</evidence>
<evidence type="ECO:0000313" key="9">
    <source>
        <dbReference type="EMBL" id="BBO22944.1"/>
    </source>
</evidence>
<dbReference type="SUPFAM" id="SSF161098">
    <property type="entry name" value="MetI-like"/>
    <property type="match status" value="1"/>
</dbReference>
<feature type="transmembrane region" description="Helical" evidence="7">
    <location>
        <begin position="12"/>
        <end position="36"/>
    </location>
</feature>
<evidence type="ECO:0000256" key="4">
    <source>
        <dbReference type="ARBA" id="ARBA00022692"/>
    </source>
</evidence>
<feature type="domain" description="ABC transmembrane type-1" evidence="8">
    <location>
        <begin position="68"/>
        <end position="280"/>
    </location>
</feature>
<name>A0A809SDE0_9BACT</name>
<dbReference type="KEGG" id="npy:NPRO_05390"/>
<sequence>MTLRRKEAWMGVLFASPWIVGFCGFMLYPVVASMYFSFCDYSVLRKPIWIGTDNYSELLSDELFWVALKNTFLYAVMALPLSALAALGLALLLNTKIRGLTVYRTIFFLPSLVPLVSLAVLWLWMFNGQTGLVNVALGSIGISGPNWLGDPTWSKPALVLMAMWGVGHAMVIYLAGLQSVPVSLFEAAQLDGAGAWKKTRHITLPMISPVIMFNVIMGMIGTLQVFTVPYVMFPNGAPARSTYFYTMYLYDNAFRYLRMGYASAMGWLMFLIIFALTLISLKLMERRVHYAGD</sequence>
<feature type="transmembrane region" description="Helical" evidence="7">
    <location>
        <begin position="210"/>
        <end position="233"/>
    </location>
</feature>
<feature type="transmembrane region" description="Helical" evidence="7">
    <location>
        <begin position="157"/>
        <end position="176"/>
    </location>
</feature>
<evidence type="ECO:0000256" key="1">
    <source>
        <dbReference type="ARBA" id="ARBA00004651"/>
    </source>
</evidence>
<evidence type="ECO:0000256" key="5">
    <source>
        <dbReference type="ARBA" id="ARBA00022989"/>
    </source>
</evidence>
<dbReference type="EMBL" id="AP021858">
    <property type="protein sequence ID" value="BBO22944.1"/>
    <property type="molecule type" value="Genomic_DNA"/>
</dbReference>
<comment type="subcellular location">
    <subcellularLocation>
        <location evidence="1 7">Cell membrane</location>
        <topology evidence="1 7">Multi-pass membrane protein</topology>
    </subcellularLocation>
</comment>
<dbReference type="GO" id="GO:0055085">
    <property type="term" value="P:transmembrane transport"/>
    <property type="evidence" value="ECO:0007669"/>
    <property type="project" value="InterPro"/>
</dbReference>
<proteinExistence type="inferred from homology"/>
<keyword evidence="6 7" id="KW-0472">Membrane</keyword>
<dbReference type="InterPro" id="IPR000515">
    <property type="entry name" value="MetI-like"/>
</dbReference>
<evidence type="ECO:0000256" key="2">
    <source>
        <dbReference type="ARBA" id="ARBA00022448"/>
    </source>
</evidence>
<gene>
    <name evidence="9" type="ORF">NPRO_05390</name>
</gene>
<dbReference type="InterPro" id="IPR051393">
    <property type="entry name" value="ABC_transporter_permease"/>
</dbReference>
<feature type="transmembrane region" description="Helical" evidence="7">
    <location>
        <begin position="72"/>
        <end position="93"/>
    </location>
</feature>
<dbReference type="PANTHER" id="PTHR30193:SF1">
    <property type="entry name" value="ABC TRANSPORTER PERMEASE PROTEIN YESP-RELATED"/>
    <property type="match status" value="1"/>
</dbReference>
<organism evidence="9 10">
    <name type="scientific">Candidatus Nitrosymbiomonas proteolyticus</name>
    <dbReference type="NCBI Taxonomy" id="2608984"/>
    <lineage>
        <taxon>Bacteria</taxon>
        <taxon>Bacillati</taxon>
        <taxon>Armatimonadota</taxon>
        <taxon>Armatimonadota incertae sedis</taxon>
        <taxon>Candidatus Nitrosymbiomonas</taxon>
    </lineage>
</organism>
<dbReference type="Pfam" id="PF00528">
    <property type="entry name" value="BPD_transp_1"/>
    <property type="match status" value="1"/>
</dbReference>
<keyword evidence="2 7" id="KW-0813">Transport</keyword>
<comment type="similarity">
    <text evidence="7">Belongs to the binding-protein-dependent transport system permease family.</text>
</comment>
<evidence type="ECO:0000256" key="3">
    <source>
        <dbReference type="ARBA" id="ARBA00022475"/>
    </source>
</evidence>
<keyword evidence="4 7" id="KW-0812">Transmembrane</keyword>
<evidence type="ECO:0000259" key="8">
    <source>
        <dbReference type="PROSITE" id="PS50928"/>
    </source>
</evidence>
<dbReference type="GO" id="GO:0005886">
    <property type="term" value="C:plasma membrane"/>
    <property type="evidence" value="ECO:0007669"/>
    <property type="project" value="UniProtKB-SubCell"/>
</dbReference>
<dbReference type="Proteomes" id="UP000662873">
    <property type="component" value="Chromosome"/>
</dbReference>
<accession>A0A809SDE0</accession>
<evidence type="ECO:0000256" key="7">
    <source>
        <dbReference type="RuleBase" id="RU363032"/>
    </source>
</evidence>
<keyword evidence="3" id="KW-1003">Cell membrane</keyword>
<dbReference type="PROSITE" id="PS50928">
    <property type="entry name" value="ABC_TM1"/>
    <property type="match status" value="1"/>
</dbReference>
<reference evidence="9" key="1">
    <citation type="journal article" name="DNA Res.">
        <title>The physiological potential of anammox bacteria as revealed by their core genome structure.</title>
        <authorList>
            <person name="Okubo T."/>
            <person name="Toyoda A."/>
            <person name="Fukuhara K."/>
            <person name="Uchiyama I."/>
            <person name="Harigaya Y."/>
            <person name="Kuroiwa M."/>
            <person name="Suzuki T."/>
            <person name="Murakami Y."/>
            <person name="Suwa Y."/>
            <person name="Takami H."/>
        </authorList>
    </citation>
    <scope>NUCLEOTIDE SEQUENCE</scope>
    <source>
        <strain evidence="9">317325-2</strain>
    </source>
</reference>
<feature type="transmembrane region" description="Helical" evidence="7">
    <location>
        <begin position="105"/>
        <end position="125"/>
    </location>
</feature>
<dbReference type="CDD" id="cd06261">
    <property type="entry name" value="TM_PBP2"/>
    <property type="match status" value="1"/>
</dbReference>
<dbReference type="Gene3D" id="1.10.3720.10">
    <property type="entry name" value="MetI-like"/>
    <property type="match status" value="1"/>
</dbReference>
<dbReference type="PANTHER" id="PTHR30193">
    <property type="entry name" value="ABC TRANSPORTER PERMEASE PROTEIN"/>
    <property type="match status" value="1"/>
</dbReference>